<dbReference type="OMA" id="KCCIAEL"/>
<organism evidence="3">
    <name type="scientific">Angiostrongylus costaricensis</name>
    <name type="common">Nematode worm</name>
    <dbReference type="NCBI Taxonomy" id="334426"/>
    <lineage>
        <taxon>Eukaryota</taxon>
        <taxon>Metazoa</taxon>
        <taxon>Ecdysozoa</taxon>
        <taxon>Nematoda</taxon>
        <taxon>Chromadorea</taxon>
        <taxon>Rhabditida</taxon>
        <taxon>Rhabditina</taxon>
        <taxon>Rhabditomorpha</taxon>
        <taxon>Strongyloidea</taxon>
        <taxon>Metastrongylidae</taxon>
        <taxon>Angiostrongylus</taxon>
    </lineage>
</organism>
<dbReference type="WBParaSite" id="ACOC_0000538401-mRNA-1">
    <property type="protein sequence ID" value="ACOC_0000538401-mRNA-1"/>
    <property type="gene ID" value="ACOC_0000538401"/>
</dbReference>
<dbReference type="STRING" id="334426.A0A158PGM3"/>
<name>A0A158PGM3_ANGCS</name>
<dbReference type="Proteomes" id="UP000267027">
    <property type="component" value="Unassembled WGS sequence"/>
</dbReference>
<keyword evidence="2" id="KW-1185">Reference proteome</keyword>
<evidence type="ECO:0000313" key="2">
    <source>
        <dbReference type="Proteomes" id="UP000267027"/>
    </source>
</evidence>
<protein>
    <submittedName>
        <fullName evidence="3">Amidinotransferase</fullName>
    </submittedName>
</protein>
<dbReference type="AlphaFoldDB" id="A0A158PGM3"/>
<dbReference type="PANTHER" id="PTHR47271">
    <property type="entry name" value="ARGININE DEIMINASE"/>
    <property type="match status" value="1"/>
</dbReference>
<reference evidence="1 2" key="2">
    <citation type="submission" date="2018-11" db="EMBL/GenBank/DDBJ databases">
        <authorList>
            <consortium name="Pathogen Informatics"/>
        </authorList>
    </citation>
    <scope>NUCLEOTIDE SEQUENCE [LARGE SCALE GENOMIC DNA]</scope>
    <source>
        <strain evidence="1 2">Costa Rica</strain>
    </source>
</reference>
<dbReference type="GO" id="GO:0019546">
    <property type="term" value="P:L-arginine deiminase pathway"/>
    <property type="evidence" value="ECO:0007669"/>
    <property type="project" value="TreeGrafter"/>
</dbReference>
<dbReference type="GO" id="GO:0016990">
    <property type="term" value="F:arginine deiminase activity"/>
    <property type="evidence" value="ECO:0007669"/>
    <property type="project" value="TreeGrafter"/>
</dbReference>
<sequence length="250" mass="28457">MRLEYAVDTKKAMEQWNKLKETIEDCGGTVEIMEPTEAAKDLPDLVFTANSAIIRGKQVYIANFLHPQRKPESKINEQWFRNNGYYTYFNSRVPHEGAGDALWCRNGKVLICGVGPRSDIGAIMHIRKTLCMSDDHFLVIVVKLVDNRFYHLDTCFCPLDDKLALWYPPAFDLIGQHNLANFTELIPVQEWEAENFACNAVVVGNNVIMNEGSDRVARMLEQYGFKTHFVPMSEFIKSGGSAKCLTLRLN</sequence>
<evidence type="ECO:0000313" key="1">
    <source>
        <dbReference type="EMBL" id="VDM56970.1"/>
    </source>
</evidence>
<evidence type="ECO:0000313" key="3">
    <source>
        <dbReference type="WBParaSite" id="ACOC_0000538401-mRNA-1"/>
    </source>
</evidence>
<dbReference type="Pfam" id="PF19420">
    <property type="entry name" value="DDAH_eukar"/>
    <property type="match status" value="1"/>
</dbReference>
<dbReference type="PANTHER" id="PTHR47271:SF2">
    <property type="entry name" value="ARGININE DEIMINASE"/>
    <property type="match status" value="1"/>
</dbReference>
<dbReference type="EMBL" id="UYYA01003867">
    <property type="protein sequence ID" value="VDM56970.1"/>
    <property type="molecule type" value="Genomic_DNA"/>
</dbReference>
<dbReference type="Gene3D" id="3.75.10.10">
    <property type="entry name" value="L-arginine/glycine Amidinotransferase, Chain A"/>
    <property type="match status" value="1"/>
</dbReference>
<reference evidence="3" key="1">
    <citation type="submission" date="2016-04" db="UniProtKB">
        <authorList>
            <consortium name="WormBaseParasite"/>
        </authorList>
    </citation>
    <scope>IDENTIFICATION</scope>
</reference>
<proteinExistence type="predicted"/>
<dbReference type="OrthoDB" id="5912197at2759"/>
<gene>
    <name evidence="1" type="ORF">ACOC_LOCUS5385</name>
</gene>
<accession>A0A158PGM3</accession>
<dbReference type="SUPFAM" id="SSF55909">
    <property type="entry name" value="Pentein"/>
    <property type="match status" value="1"/>
</dbReference>